<evidence type="ECO:0000313" key="3">
    <source>
        <dbReference type="Proteomes" id="UP000054630"/>
    </source>
</evidence>
<sequence length="63" mass="7350">MSFSIAQISKSKVPPCIWHNLHKLSVFLLQLEIAQRRRRERTTTPEKSKQASFGEIITLRDVK</sequence>
<dbReference type="Proteomes" id="UP000054630">
    <property type="component" value="Unassembled WGS sequence"/>
</dbReference>
<evidence type="ECO:0000313" key="2">
    <source>
        <dbReference type="EMBL" id="KRX17453.1"/>
    </source>
</evidence>
<protein>
    <submittedName>
        <fullName evidence="2">Uncharacterized protein</fullName>
    </submittedName>
</protein>
<dbReference type="AlphaFoldDB" id="A0A0V0RSL3"/>
<accession>A0A0V0RSL3</accession>
<feature type="region of interest" description="Disordered" evidence="1">
    <location>
        <begin position="37"/>
        <end position="63"/>
    </location>
</feature>
<comment type="caution">
    <text evidence="2">The sequence shown here is derived from an EMBL/GenBank/DDBJ whole genome shotgun (WGS) entry which is preliminary data.</text>
</comment>
<reference evidence="2 3" key="1">
    <citation type="submission" date="2015-01" db="EMBL/GenBank/DDBJ databases">
        <title>Evolution of Trichinella species and genotypes.</title>
        <authorList>
            <person name="Korhonen P.K."/>
            <person name="Edoardo P."/>
            <person name="Giuseppe L.R."/>
            <person name="Gasser R.B."/>
        </authorList>
    </citation>
    <scope>NUCLEOTIDE SEQUENCE [LARGE SCALE GENOMIC DNA]</scope>
    <source>
        <strain evidence="2">ISS37</strain>
    </source>
</reference>
<proteinExistence type="predicted"/>
<name>A0A0V0RSL3_9BILA</name>
<organism evidence="2 3">
    <name type="scientific">Trichinella nelsoni</name>
    <dbReference type="NCBI Taxonomy" id="6336"/>
    <lineage>
        <taxon>Eukaryota</taxon>
        <taxon>Metazoa</taxon>
        <taxon>Ecdysozoa</taxon>
        <taxon>Nematoda</taxon>
        <taxon>Enoplea</taxon>
        <taxon>Dorylaimia</taxon>
        <taxon>Trichinellida</taxon>
        <taxon>Trichinellidae</taxon>
        <taxon>Trichinella</taxon>
    </lineage>
</organism>
<gene>
    <name evidence="2" type="ORF">T07_4486</name>
</gene>
<keyword evidence="3" id="KW-1185">Reference proteome</keyword>
<evidence type="ECO:0000256" key="1">
    <source>
        <dbReference type="SAM" id="MobiDB-lite"/>
    </source>
</evidence>
<dbReference type="EMBL" id="JYDL01000088">
    <property type="protein sequence ID" value="KRX17453.1"/>
    <property type="molecule type" value="Genomic_DNA"/>
</dbReference>